<accession>A0A4R1HUG8</accession>
<proteinExistence type="predicted"/>
<dbReference type="Gene3D" id="2.60.120.330">
    <property type="entry name" value="B-lactam Antibiotic, Isopenicillin N Synthase, Chain"/>
    <property type="match status" value="1"/>
</dbReference>
<feature type="domain" description="L-proline 3-hydroxylase C-terminal" evidence="2">
    <location>
        <begin position="180"/>
        <end position="278"/>
    </location>
</feature>
<dbReference type="InterPro" id="IPR007803">
    <property type="entry name" value="Asp/Arg/Pro-Hydrxlase"/>
</dbReference>
<protein>
    <submittedName>
        <fullName evidence="3">Aspartyl/asparaginyl beta-hydroxylase</fullName>
    </submittedName>
</protein>
<dbReference type="Pfam" id="PF05373">
    <property type="entry name" value="Pro_3_hydrox_C"/>
    <property type="match status" value="1"/>
</dbReference>
<evidence type="ECO:0000313" key="4">
    <source>
        <dbReference type="Proteomes" id="UP000295560"/>
    </source>
</evidence>
<sequence length="294" mass="33053">MLGLIDFDTDRLAADLAYLAAVPRGAEDYDEFSNGIWQNVQLRNATGSVDDGLFRDVDGPARVTVHGERTAYLTELVERVFDTSRLTMARTRNLVDGIVVPHRDFVELERDSSLYFRILICLQGNPGAFHSEESGVVSMRTGEIWYLDASQVHSAVNFSLDSRQLLCLDFTFDGPYDESEVFRDTAFHRPFLEPCTPERAAFTDEALSVVHRIAGTLNRGNFKELVFLVSKLHFVYDIPAGRTYDLLDELAQRCGDPALIEKSARLREFMIGTRTLGERFTLNAWDAVAADGAR</sequence>
<evidence type="ECO:0000259" key="1">
    <source>
        <dbReference type="Pfam" id="PF05118"/>
    </source>
</evidence>
<evidence type="ECO:0000259" key="2">
    <source>
        <dbReference type="Pfam" id="PF05373"/>
    </source>
</evidence>
<gene>
    <name evidence="3" type="ORF">EV378_0369</name>
</gene>
<dbReference type="AlphaFoldDB" id="A0A4R1HUG8"/>
<keyword evidence="4" id="KW-1185">Reference proteome</keyword>
<dbReference type="Gene3D" id="1.10.1720.10">
    <property type="entry name" value="L-proline 3-hydroxylase, C-terminal domain"/>
    <property type="match status" value="1"/>
</dbReference>
<name>A0A4R1HUG8_PSEEN</name>
<dbReference type="InterPro" id="IPR027443">
    <property type="entry name" value="IPNS-like_sf"/>
</dbReference>
<reference evidence="3 4" key="1">
    <citation type="submission" date="2019-03" db="EMBL/GenBank/DDBJ databases">
        <title>Sequencing the genomes of 1000 actinobacteria strains.</title>
        <authorList>
            <person name="Klenk H.-P."/>
        </authorList>
    </citation>
    <scope>NUCLEOTIDE SEQUENCE [LARGE SCALE GENOMIC DNA]</scope>
    <source>
        <strain evidence="3 4">DSM 44969</strain>
    </source>
</reference>
<dbReference type="GO" id="GO:0016706">
    <property type="term" value="F:2-oxoglutarate-dependent dioxygenase activity"/>
    <property type="evidence" value="ECO:0007669"/>
    <property type="project" value="InterPro"/>
</dbReference>
<dbReference type="EMBL" id="SMFZ01000001">
    <property type="protein sequence ID" value="TCK24595.1"/>
    <property type="molecule type" value="Genomic_DNA"/>
</dbReference>
<comment type="caution">
    <text evidence="3">The sequence shown here is derived from an EMBL/GenBank/DDBJ whole genome shotgun (WGS) entry which is preliminary data.</text>
</comment>
<feature type="domain" description="Aspartyl/asparaginy/proline hydroxylase" evidence="1">
    <location>
        <begin position="25"/>
        <end position="170"/>
    </location>
</feature>
<dbReference type="InterPro" id="IPR037037">
    <property type="entry name" value="Pro_3_hydrox_C_sf"/>
</dbReference>
<dbReference type="Proteomes" id="UP000295560">
    <property type="component" value="Unassembled WGS sequence"/>
</dbReference>
<dbReference type="SUPFAM" id="SSF51197">
    <property type="entry name" value="Clavaminate synthase-like"/>
    <property type="match status" value="1"/>
</dbReference>
<evidence type="ECO:0000313" key="3">
    <source>
        <dbReference type="EMBL" id="TCK24595.1"/>
    </source>
</evidence>
<dbReference type="InterPro" id="IPR008035">
    <property type="entry name" value="Pro_3_hydrox_C"/>
</dbReference>
<dbReference type="Pfam" id="PF05118">
    <property type="entry name" value="Asp_Arg_Hydrox"/>
    <property type="match status" value="1"/>
</dbReference>
<dbReference type="RefSeq" id="WP_207908547.1">
    <property type="nucleotide sequence ID" value="NZ_SMFZ01000001.1"/>
</dbReference>
<organism evidence="3 4">
    <name type="scientific">Pseudonocardia endophytica</name>
    <dbReference type="NCBI Taxonomy" id="401976"/>
    <lineage>
        <taxon>Bacteria</taxon>
        <taxon>Bacillati</taxon>
        <taxon>Actinomycetota</taxon>
        <taxon>Actinomycetes</taxon>
        <taxon>Pseudonocardiales</taxon>
        <taxon>Pseudonocardiaceae</taxon>
        <taxon>Pseudonocardia</taxon>
    </lineage>
</organism>